<reference evidence="1 2" key="1">
    <citation type="submission" date="2020-07" db="EMBL/GenBank/DDBJ databases">
        <title>Complete genome and description of Chryseobacterium manosquense strain Marseille-Q2069 sp. nov.</title>
        <authorList>
            <person name="Boxberger M."/>
        </authorList>
    </citation>
    <scope>NUCLEOTIDE SEQUENCE [LARGE SCALE GENOMIC DNA]</scope>
    <source>
        <strain evidence="1 2">Marseille-Q2069</strain>
    </source>
</reference>
<dbReference type="KEGG" id="cmaq:H0S70_01410"/>
<proteinExistence type="predicted"/>
<organism evidence="1 2">
    <name type="scientific">Chryseobacterium manosquense</name>
    <dbReference type="NCBI Taxonomy" id="2754694"/>
    <lineage>
        <taxon>Bacteria</taxon>
        <taxon>Pseudomonadati</taxon>
        <taxon>Bacteroidota</taxon>
        <taxon>Flavobacteriia</taxon>
        <taxon>Flavobacteriales</taxon>
        <taxon>Weeksellaceae</taxon>
        <taxon>Chryseobacterium group</taxon>
        <taxon>Chryseobacterium</taxon>
    </lineage>
</organism>
<sequence length="350" mass="40569">MSENLKYYLANKFLSASEKSITEDSFWDENNNVHSKSIEFLKLCFPQLCFKIEKGIDDSQLYRDATLKGKFEDVKGEKNCLKLNDKDNIQLYLYKSFAGNIPIIVIPDECDFVKITQALLHRNSPKEIPMSMGACLINGINNWKKIKFLKNKWQNKSISSHTWSQEFKQYILPNPSLYKDKLILLSEKKYSGVESIAVDLAAKDWLDISFKIRLEHECTHLFTLNHFGIASNNLHDELIADYVGITKAIGSFNKEWMLLFLGLEQFPNYRKGARLENYIENLNFEDFSNLKNIIKNAVENISLFDLEIGRYNSCDEELIKRIKTLCKVSLLDISSEKGNLILIDEYLKIL</sequence>
<accession>A0A7H1DXH1</accession>
<name>A0A7H1DXH1_9FLAO</name>
<protein>
    <submittedName>
        <fullName evidence="1">Uncharacterized protein</fullName>
    </submittedName>
</protein>
<evidence type="ECO:0000313" key="2">
    <source>
        <dbReference type="Proteomes" id="UP000516438"/>
    </source>
</evidence>
<evidence type="ECO:0000313" key="1">
    <source>
        <dbReference type="EMBL" id="QNS41679.1"/>
    </source>
</evidence>
<dbReference type="RefSeq" id="WP_188321435.1">
    <property type="nucleotide sequence ID" value="NZ_CP060203.1"/>
</dbReference>
<dbReference type="InterPro" id="IPR054274">
    <property type="entry name" value="DUF7005"/>
</dbReference>
<dbReference type="EMBL" id="CP060203">
    <property type="protein sequence ID" value="QNS41679.1"/>
    <property type="molecule type" value="Genomic_DNA"/>
</dbReference>
<gene>
    <name evidence="1" type="ORF">H0S70_01410</name>
</gene>
<dbReference type="Proteomes" id="UP000516438">
    <property type="component" value="Chromosome"/>
</dbReference>
<dbReference type="AlphaFoldDB" id="A0A7H1DXH1"/>
<keyword evidence="2" id="KW-1185">Reference proteome</keyword>
<dbReference type="Pfam" id="PF22541">
    <property type="entry name" value="DUF7005"/>
    <property type="match status" value="1"/>
</dbReference>